<dbReference type="Proteomes" id="UP000604046">
    <property type="component" value="Unassembled WGS sequence"/>
</dbReference>
<protein>
    <submittedName>
        <fullName evidence="2">Uncharacterized protein</fullName>
    </submittedName>
</protein>
<evidence type="ECO:0000313" key="2">
    <source>
        <dbReference type="EMBL" id="CAE7025968.1"/>
    </source>
</evidence>
<name>A0A812I8F0_9DINO</name>
<keyword evidence="1" id="KW-1133">Transmembrane helix</keyword>
<keyword evidence="1" id="KW-0812">Transmembrane</keyword>
<dbReference type="AlphaFoldDB" id="A0A812I8F0"/>
<reference evidence="2" key="1">
    <citation type="submission" date="2021-02" db="EMBL/GenBank/DDBJ databases">
        <authorList>
            <person name="Dougan E. K."/>
            <person name="Rhodes N."/>
            <person name="Thang M."/>
            <person name="Chan C."/>
        </authorList>
    </citation>
    <scope>NUCLEOTIDE SEQUENCE</scope>
</reference>
<organism evidence="2 3">
    <name type="scientific">Symbiodinium natans</name>
    <dbReference type="NCBI Taxonomy" id="878477"/>
    <lineage>
        <taxon>Eukaryota</taxon>
        <taxon>Sar</taxon>
        <taxon>Alveolata</taxon>
        <taxon>Dinophyceae</taxon>
        <taxon>Suessiales</taxon>
        <taxon>Symbiodiniaceae</taxon>
        <taxon>Symbiodinium</taxon>
    </lineage>
</organism>
<keyword evidence="3" id="KW-1185">Reference proteome</keyword>
<evidence type="ECO:0000313" key="3">
    <source>
        <dbReference type="Proteomes" id="UP000604046"/>
    </source>
</evidence>
<keyword evidence="1" id="KW-0472">Membrane</keyword>
<sequence>MPTVQGSTVFQVQPLLGKSSGVRGDWGQLRHDSGPNKAQRAIPAALGILTAVTAEGTAGMTLYTPGYLLTPSLVLMILSVTTYFPDGMPSMYMLLADVQK</sequence>
<accession>A0A812I8F0</accession>
<dbReference type="EMBL" id="CAJNDS010000197">
    <property type="protein sequence ID" value="CAE7025968.1"/>
    <property type="molecule type" value="Genomic_DNA"/>
</dbReference>
<evidence type="ECO:0000256" key="1">
    <source>
        <dbReference type="SAM" id="Phobius"/>
    </source>
</evidence>
<proteinExistence type="predicted"/>
<feature type="transmembrane region" description="Helical" evidence="1">
    <location>
        <begin position="66"/>
        <end position="84"/>
    </location>
</feature>
<gene>
    <name evidence="2" type="ORF">SNAT2548_LOCUS3218</name>
</gene>
<comment type="caution">
    <text evidence="2">The sequence shown here is derived from an EMBL/GenBank/DDBJ whole genome shotgun (WGS) entry which is preliminary data.</text>
</comment>